<dbReference type="HOGENOM" id="CLU_111546_1_0_14"/>
<sequence length="161" mass="17878">MAYEILKVLSLGGITVAGGGIVGRFLVPDPNEKQLTSESKLTTSQKVDQQEDTVVEVPKKKCFVYVAEVSPLTGSNIKVKTLSEKVDSESIDEFLKGKEQSTNFSRDVKQACDGQKTGIDTSKDSINVYVYRKGEGDQNWIYSTNLQRDWLNDSNVQKTFS</sequence>
<accession>E8ZIW6</accession>
<keyword evidence="2" id="KW-1185">Reference proteome</keyword>
<dbReference type="KEGG" id="mha:HF1_10790"/>
<organism evidence="1 2">
    <name type="scientific">Mycoplasma haemofelis (strain Langford 1)</name>
    <name type="common">Haemobartonella felis</name>
    <dbReference type="NCBI Taxonomy" id="941640"/>
    <lineage>
        <taxon>Bacteria</taxon>
        <taxon>Bacillati</taxon>
        <taxon>Mycoplasmatota</taxon>
        <taxon>Mollicutes</taxon>
        <taxon>Mycoplasmataceae</taxon>
        <taxon>Mycoplasma</taxon>
    </lineage>
</organism>
<evidence type="ECO:0000313" key="2">
    <source>
        <dbReference type="Proteomes" id="UP000008637"/>
    </source>
</evidence>
<proteinExistence type="predicted"/>
<protein>
    <submittedName>
        <fullName evidence="1">Uncharacterized protein</fullName>
    </submittedName>
</protein>
<dbReference type="AlphaFoldDB" id="E8ZIW6"/>
<dbReference type="EMBL" id="FR773153">
    <property type="protein sequence ID" value="CBY93087.1"/>
    <property type="molecule type" value="Genomic_DNA"/>
</dbReference>
<name>E8ZIW6_MYCHL</name>
<dbReference type="Proteomes" id="UP000008637">
    <property type="component" value="Chromosome"/>
</dbReference>
<reference evidence="1 2" key="1">
    <citation type="journal article" date="2011" name="J. Bacteriol.">
        <title>Complete genome sequence of Mycoplasma haemofelis, a hemotropic mycoplasma.</title>
        <authorList>
            <person name="Barker E.N."/>
            <person name="Helps C.R."/>
            <person name="Peters I.R."/>
            <person name="Darby A.C."/>
            <person name="Radford A.D."/>
            <person name="Tasker S."/>
        </authorList>
    </citation>
    <scope>NUCLEOTIDE SEQUENCE [LARGE SCALE GENOMIC DNA]</scope>
    <source>
        <strain evidence="1 2">Langford 1</strain>
    </source>
</reference>
<evidence type="ECO:0000313" key="1">
    <source>
        <dbReference type="EMBL" id="CBY93087.1"/>
    </source>
</evidence>
<gene>
    <name evidence="1" type="ORF">HF1_10790</name>
</gene>